<feature type="active site" description="Proton acceptor" evidence="8">
    <location>
        <position position="241"/>
    </location>
</feature>
<dbReference type="InterPro" id="IPR050406">
    <property type="entry name" value="FGGY_Carb_Kinase"/>
</dbReference>
<keyword evidence="14" id="KW-1185">Reference proteome</keyword>
<evidence type="ECO:0000256" key="1">
    <source>
        <dbReference type="ARBA" id="ARBA00009156"/>
    </source>
</evidence>
<dbReference type="HAMAP" id="MF_02220">
    <property type="entry name" value="XylB"/>
    <property type="match status" value="1"/>
</dbReference>
<keyword evidence="7 8" id="KW-0119">Carbohydrate metabolism</keyword>
<dbReference type="Pfam" id="PF02782">
    <property type="entry name" value="FGGY_C"/>
    <property type="match status" value="1"/>
</dbReference>
<dbReference type="CDD" id="cd07808">
    <property type="entry name" value="ASKHA_NBD_FGGY_EcXK-like"/>
    <property type="match status" value="1"/>
</dbReference>
<dbReference type="GO" id="GO:0042732">
    <property type="term" value="P:D-xylose metabolic process"/>
    <property type="evidence" value="ECO:0007669"/>
    <property type="project" value="UniProtKB-KW"/>
</dbReference>
<evidence type="ECO:0000259" key="11">
    <source>
        <dbReference type="Pfam" id="PF00370"/>
    </source>
</evidence>
<proteinExistence type="inferred from homology"/>
<dbReference type="PIRSF" id="PIRSF000538">
    <property type="entry name" value="GlpK"/>
    <property type="match status" value="1"/>
</dbReference>
<evidence type="ECO:0000256" key="3">
    <source>
        <dbReference type="ARBA" id="ARBA00022679"/>
    </source>
</evidence>
<gene>
    <name evidence="8 10" type="primary">xylB</name>
    <name evidence="13" type="ORF">LARV_01648</name>
</gene>
<dbReference type="OrthoDB" id="9805576at2"/>
<dbReference type="EC" id="2.7.1.17" evidence="8 10"/>
<dbReference type="Pfam" id="PF00370">
    <property type="entry name" value="FGGY_N"/>
    <property type="match status" value="1"/>
</dbReference>
<dbReference type="AlphaFoldDB" id="A0A0S7BJ46"/>
<evidence type="ECO:0000256" key="10">
    <source>
        <dbReference type="RuleBase" id="RU364073"/>
    </source>
</evidence>
<evidence type="ECO:0000256" key="7">
    <source>
        <dbReference type="ARBA" id="ARBA00023277"/>
    </source>
</evidence>
<dbReference type="PANTHER" id="PTHR43095:SF5">
    <property type="entry name" value="XYLULOSE KINASE"/>
    <property type="match status" value="1"/>
</dbReference>
<keyword evidence="3 8" id="KW-0808">Transferase</keyword>
<comment type="similarity">
    <text evidence="1 8 9">Belongs to the FGGY kinase family.</text>
</comment>
<dbReference type="EMBL" id="DF967972">
    <property type="protein sequence ID" value="GAP13889.1"/>
    <property type="molecule type" value="Genomic_DNA"/>
</dbReference>
<feature type="site" description="Important for activity" evidence="8">
    <location>
        <position position="9"/>
    </location>
</feature>
<dbReference type="Proteomes" id="UP000055060">
    <property type="component" value="Unassembled WGS sequence"/>
</dbReference>
<keyword evidence="6 8" id="KW-0067">ATP-binding</keyword>
<evidence type="ECO:0000256" key="5">
    <source>
        <dbReference type="ARBA" id="ARBA00022777"/>
    </source>
</evidence>
<evidence type="ECO:0000256" key="9">
    <source>
        <dbReference type="RuleBase" id="RU003733"/>
    </source>
</evidence>
<feature type="binding site" evidence="8">
    <location>
        <begin position="82"/>
        <end position="83"/>
    </location>
    <ligand>
        <name>substrate</name>
    </ligand>
</feature>
<evidence type="ECO:0000313" key="13">
    <source>
        <dbReference type="EMBL" id="GAP13889.1"/>
    </source>
</evidence>
<accession>A0A0S7BJ46</accession>
<dbReference type="NCBIfam" id="TIGR01312">
    <property type="entry name" value="XylB"/>
    <property type="match status" value="1"/>
</dbReference>
<evidence type="ECO:0000256" key="2">
    <source>
        <dbReference type="ARBA" id="ARBA00022629"/>
    </source>
</evidence>
<keyword evidence="4 8" id="KW-0547">Nucleotide-binding</keyword>
<dbReference type="InterPro" id="IPR018484">
    <property type="entry name" value="FGGY_N"/>
</dbReference>
<comment type="function">
    <text evidence="8">Catalyzes the phosphorylation of D-xylulose to D-xylulose 5-phosphate.</text>
</comment>
<dbReference type="RefSeq" id="WP_075073192.1">
    <property type="nucleotide sequence ID" value="NZ_DF967972.1"/>
</dbReference>
<dbReference type="PANTHER" id="PTHR43095">
    <property type="entry name" value="SUGAR KINASE"/>
    <property type="match status" value="1"/>
</dbReference>
<dbReference type="SUPFAM" id="SSF53067">
    <property type="entry name" value="Actin-like ATPase domain"/>
    <property type="match status" value="2"/>
</dbReference>
<dbReference type="InterPro" id="IPR018485">
    <property type="entry name" value="FGGY_C"/>
</dbReference>
<evidence type="ECO:0000256" key="4">
    <source>
        <dbReference type="ARBA" id="ARBA00022741"/>
    </source>
</evidence>
<dbReference type="GO" id="GO:0005524">
    <property type="term" value="F:ATP binding"/>
    <property type="evidence" value="ECO:0007669"/>
    <property type="project" value="UniProtKB-UniRule"/>
</dbReference>
<reference evidence="13" key="1">
    <citation type="submission" date="2015-07" db="EMBL/GenBank/DDBJ databases">
        <title>Draft Genome Sequences of Anaerolinea thermolimosa IMO-1, Bellilinea caldifistulae GOMI-1, Leptolinea tardivitalis YMTK-2, Levilinea saccharolytica KIBI-1,Longilinea arvoryzae KOME-1, Previously Described as Members of the Anaerolineaceae (Chloroflexi).</title>
        <authorList>
            <person name="Sekiguchi Y."/>
            <person name="Ohashi A."/>
            <person name="Matsuura N."/>
            <person name="Tourlousse M.D."/>
        </authorList>
    </citation>
    <scope>NUCLEOTIDE SEQUENCE [LARGE SCALE GENOMIC DNA]</scope>
    <source>
        <strain evidence="13">KOME-1</strain>
    </source>
</reference>
<name>A0A0S7BJ46_9CHLR</name>
<dbReference type="GO" id="GO:0005998">
    <property type="term" value="P:xylulose catabolic process"/>
    <property type="evidence" value="ECO:0007669"/>
    <property type="project" value="UniProtKB-UniRule"/>
</dbReference>
<sequence>MNRYLLGLDLGTSGLKAAVLDGSGRMLASAGREYAIDSPRPGWAEQDPQVWYTAACAAVSQVLAESGVRGDEVQGVGLAGQMHSLVCVDENGAAVRPAILWADQRSAPQVKRLNEQIGREKLAASAGNPVAAGFAISSWLWLRENEPETVRRTRFLLQPKDMLRFMLTGVIGGEPSDASATLLFDPHTWTWSPVLLEAAGLSPDRLPPLHPSAEVCAGLTSAAARDLNLKAGTPVVYGGSDQAVQALGQGIIDVGQVSGTIGTGGQWFAPLAQPVHDPQLRLHLFCHVLPARWHLEAAILTAGLALRWLRDQVLTGGGYTELADAAAGVAAATDGLFFLPYLAGERTPHMDPLATAAFTGLTLRHGRAHLTRAVMEGVVFAMREGLDLLEGLGVHPEAVLACGGSNRHPLWLKLQANIYNRPIQPAASPEATARGAALLAGVGIGQFDSFSAAVQAVPAPHPAVLPDPAEVEKYDRAYPRFKQIYPALKKAE</sequence>
<feature type="domain" description="Carbohydrate kinase FGGY C-terminal" evidence="12">
    <location>
        <begin position="260"/>
        <end position="442"/>
    </location>
</feature>
<keyword evidence="2 8" id="KW-0859">Xylose metabolism</keyword>
<evidence type="ECO:0000313" key="14">
    <source>
        <dbReference type="Proteomes" id="UP000055060"/>
    </source>
</evidence>
<evidence type="ECO:0000259" key="12">
    <source>
        <dbReference type="Pfam" id="PF02782"/>
    </source>
</evidence>
<dbReference type="GO" id="GO:0004856">
    <property type="term" value="F:D-xylulokinase activity"/>
    <property type="evidence" value="ECO:0007669"/>
    <property type="project" value="UniProtKB-UniRule"/>
</dbReference>
<protein>
    <recommendedName>
        <fullName evidence="8 10">Xylulose kinase</fullName>
        <shortName evidence="8 10">Xylulokinase</shortName>
        <ecNumber evidence="8 10">2.7.1.17</ecNumber>
    </recommendedName>
</protein>
<keyword evidence="5 8" id="KW-0418">Kinase</keyword>
<dbReference type="STRING" id="360412.LARV_01648"/>
<comment type="catalytic activity">
    <reaction evidence="8 10">
        <text>D-xylulose + ATP = D-xylulose 5-phosphate + ADP + H(+)</text>
        <dbReference type="Rhea" id="RHEA:10964"/>
        <dbReference type="ChEBI" id="CHEBI:15378"/>
        <dbReference type="ChEBI" id="CHEBI:17140"/>
        <dbReference type="ChEBI" id="CHEBI:30616"/>
        <dbReference type="ChEBI" id="CHEBI:57737"/>
        <dbReference type="ChEBI" id="CHEBI:456216"/>
        <dbReference type="EC" id="2.7.1.17"/>
    </reaction>
</comment>
<dbReference type="PROSITE" id="PS00445">
    <property type="entry name" value="FGGY_KINASES_2"/>
    <property type="match status" value="1"/>
</dbReference>
<dbReference type="InterPro" id="IPR018483">
    <property type="entry name" value="Carb_kinase_FGGY_CS"/>
</dbReference>
<dbReference type="InterPro" id="IPR000577">
    <property type="entry name" value="Carb_kinase_FGGY"/>
</dbReference>
<dbReference type="Gene3D" id="3.30.420.40">
    <property type="match status" value="2"/>
</dbReference>
<dbReference type="InterPro" id="IPR006000">
    <property type="entry name" value="Xylulokinase"/>
</dbReference>
<organism evidence="13">
    <name type="scientific">Longilinea arvoryzae</name>
    <dbReference type="NCBI Taxonomy" id="360412"/>
    <lineage>
        <taxon>Bacteria</taxon>
        <taxon>Bacillati</taxon>
        <taxon>Chloroflexota</taxon>
        <taxon>Anaerolineae</taxon>
        <taxon>Anaerolineales</taxon>
        <taxon>Anaerolineaceae</taxon>
        <taxon>Longilinea</taxon>
    </lineage>
</organism>
<feature type="domain" description="Carbohydrate kinase FGGY N-terminal" evidence="11">
    <location>
        <begin position="4"/>
        <end position="248"/>
    </location>
</feature>
<dbReference type="InterPro" id="IPR043129">
    <property type="entry name" value="ATPase_NBD"/>
</dbReference>
<evidence type="ECO:0000256" key="6">
    <source>
        <dbReference type="ARBA" id="ARBA00022840"/>
    </source>
</evidence>
<evidence type="ECO:0000256" key="8">
    <source>
        <dbReference type="HAMAP-Rule" id="MF_02220"/>
    </source>
</evidence>